<name>A0A8J3MUA2_9CHLR</name>
<dbReference type="AlphaFoldDB" id="A0A8J3MUA2"/>
<dbReference type="InterPro" id="IPR005471">
    <property type="entry name" value="Tscrpt_reg_IclR_N"/>
</dbReference>
<dbReference type="SUPFAM" id="SSF46785">
    <property type="entry name" value="Winged helix' DNA-binding domain"/>
    <property type="match status" value="1"/>
</dbReference>
<dbReference type="InterPro" id="IPR014757">
    <property type="entry name" value="Tscrpt_reg_IclR_C"/>
</dbReference>
<keyword evidence="2" id="KW-0238">DNA-binding</keyword>
<dbReference type="PANTHER" id="PTHR30136:SF24">
    <property type="entry name" value="HTH-TYPE TRANSCRIPTIONAL REPRESSOR ALLR"/>
    <property type="match status" value="1"/>
</dbReference>
<organism evidence="8 9">
    <name type="scientific">Ktedonospora formicarum</name>
    <dbReference type="NCBI Taxonomy" id="2778364"/>
    <lineage>
        <taxon>Bacteria</taxon>
        <taxon>Bacillati</taxon>
        <taxon>Chloroflexota</taxon>
        <taxon>Ktedonobacteria</taxon>
        <taxon>Ktedonobacterales</taxon>
        <taxon>Ktedonobacteraceae</taxon>
        <taxon>Ktedonospora</taxon>
    </lineage>
</organism>
<evidence type="ECO:0000313" key="9">
    <source>
        <dbReference type="Proteomes" id="UP000612362"/>
    </source>
</evidence>
<dbReference type="GO" id="GO:0003700">
    <property type="term" value="F:DNA-binding transcription factor activity"/>
    <property type="evidence" value="ECO:0007669"/>
    <property type="project" value="TreeGrafter"/>
</dbReference>
<dbReference type="PROSITE" id="PS51078">
    <property type="entry name" value="ICLR_ED"/>
    <property type="match status" value="1"/>
</dbReference>
<evidence type="ECO:0000259" key="6">
    <source>
        <dbReference type="PROSITE" id="PS51077"/>
    </source>
</evidence>
<keyword evidence="9" id="KW-1185">Reference proteome</keyword>
<evidence type="ECO:0000256" key="3">
    <source>
        <dbReference type="ARBA" id="ARBA00023163"/>
    </source>
</evidence>
<evidence type="ECO:0000256" key="5">
    <source>
        <dbReference type="ARBA" id="ARBA00070406"/>
    </source>
</evidence>
<accession>A0A8J3MUA2</accession>
<dbReference type="InterPro" id="IPR036388">
    <property type="entry name" value="WH-like_DNA-bd_sf"/>
</dbReference>
<comment type="function">
    <text evidence="4">May be an activator protein for the gylABX operon.</text>
</comment>
<comment type="caution">
    <text evidence="8">The sequence shown here is derived from an EMBL/GenBank/DDBJ whole genome shotgun (WGS) entry which is preliminary data.</text>
</comment>
<dbReference type="SUPFAM" id="SSF55781">
    <property type="entry name" value="GAF domain-like"/>
    <property type="match status" value="1"/>
</dbReference>
<dbReference type="RefSeq" id="WP_220196080.1">
    <property type="nucleotide sequence ID" value="NZ_BNJF01000002.1"/>
</dbReference>
<keyword evidence="1" id="KW-0805">Transcription regulation</keyword>
<dbReference type="Gene3D" id="1.10.10.10">
    <property type="entry name" value="Winged helix-like DNA-binding domain superfamily/Winged helix DNA-binding domain"/>
    <property type="match status" value="1"/>
</dbReference>
<dbReference type="Pfam" id="PF09339">
    <property type="entry name" value="HTH_IclR"/>
    <property type="match status" value="1"/>
</dbReference>
<proteinExistence type="predicted"/>
<dbReference type="PROSITE" id="PS51077">
    <property type="entry name" value="HTH_ICLR"/>
    <property type="match status" value="1"/>
</dbReference>
<dbReference type="Gene3D" id="3.30.450.40">
    <property type="match status" value="1"/>
</dbReference>
<keyword evidence="3" id="KW-0804">Transcription</keyword>
<dbReference type="GO" id="GO:0045892">
    <property type="term" value="P:negative regulation of DNA-templated transcription"/>
    <property type="evidence" value="ECO:0007669"/>
    <property type="project" value="TreeGrafter"/>
</dbReference>
<sequence>MTSLLLPMYTVLMSKQIVRHSEQQGMLPANGTNGSASATPMVERAFLLLDLLGASERGMTLSDLARALDMSKGSLHGLLRTLEASGAVEQDSEKLYSLGPRVFDLAQRYIQGAGLRRFALPAMQRLAATSDETVLLGRVESNGVRILEIAQTENEHAGLRITARQGSKVHMLAGATARVILASWPPEQREAYLSEHALPRFTDHSVTDKARFLREVEQVAYQGIGMDYGEYLTGVNAVATPIQGPGNTLIALLWIVGFASRFGVERMTILSEHLHTEAQNISRSLLHI</sequence>
<feature type="domain" description="HTH iclR-type" evidence="6">
    <location>
        <begin position="39"/>
        <end position="100"/>
    </location>
</feature>
<dbReference type="SMART" id="SM00346">
    <property type="entry name" value="HTH_ICLR"/>
    <property type="match status" value="1"/>
</dbReference>
<evidence type="ECO:0000256" key="2">
    <source>
        <dbReference type="ARBA" id="ARBA00023125"/>
    </source>
</evidence>
<dbReference type="PANTHER" id="PTHR30136">
    <property type="entry name" value="HELIX-TURN-HELIX TRANSCRIPTIONAL REGULATOR, ICLR FAMILY"/>
    <property type="match status" value="1"/>
</dbReference>
<dbReference type="Pfam" id="PF01614">
    <property type="entry name" value="IclR_C"/>
    <property type="match status" value="1"/>
</dbReference>
<evidence type="ECO:0000259" key="7">
    <source>
        <dbReference type="PROSITE" id="PS51078"/>
    </source>
</evidence>
<dbReference type="InterPro" id="IPR036390">
    <property type="entry name" value="WH_DNA-bd_sf"/>
</dbReference>
<dbReference type="FunFam" id="1.10.10.10:FF:000056">
    <property type="entry name" value="IclR family transcriptional regulator"/>
    <property type="match status" value="1"/>
</dbReference>
<reference evidence="8" key="1">
    <citation type="submission" date="2020-10" db="EMBL/GenBank/DDBJ databases">
        <title>Taxonomic study of unclassified bacteria belonging to the class Ktedonobacteria.</title>
        <authorList>
            <person name="Yabe S."/>
            <person name="Wang C.M."/>
            <person name="Zheng Y."/>
            <person name="Sakai Y."/>
            <person name="Cavaletti L."/>
            <person name="Monciardini P."/>
            <person name="Donadio S."/>
        </authorList>
    </citation>
    <scope>NUCLEOTIDE SEQUENCE</scope>
    <source>
        <strain evidence="8">SOSP1-1</strain>
    </source>
</reference>
<evidence type="ECO:0000256" key="1">
    <source>
        <dbReference type="ARBA" id="ARBA00023015"/>
    </source>
</evidence>
<dbReference type="InterPro" id="IPR029016">
    <property type="entry name" value="GAF-like_dom_sf"/>
</dbReference>
<evidence type="ECO:0000313" key="8">
    <source>
        <dbReference type="EMBL" id="GHO46721.1"/>
    </source>
</evidence>
<dbReference type="Proteomes" id="UP000612362">
    <property type="component" value="Unassembled WGS sequence"/>
</dbReference>
<evidence type="ECO:0000256" key="4">
    <source>
        <dbReference type="ARBA" id="ARBA00058938"/>
    </source>
</evidence>
<gene>
    <name evidence="8" type="ORF">KSX_48840</name>
</gene>
<dbReference type="GO" id="GO:0003677">
    <property type="term" value="F:DNA binding"/>
    <property type="evidence" value="ECO:0007669"/>
    <property type="project" value="UniProtKB-KW"/>
</dbReference>
<dbReference type="InterPro" id="IPR050707">
    <property type="entry name" value="HTH_MetabolicPath_Reg"/>
</dbReference>
<protein>
    <recommendedName>
        <fullName evidence="5">Glycerol operon regulatory protein</fullName>
    </recommendedName>
</protein>
<feature type="domain" description="IclR-ED" evidence="7">
    <location>
        <begin position="101"/>
        <end position="287"/>
    </location>
</feature>
<dbReference type="EMBL" id="BNJF01000002">
    <property type="protein sequence ID" value="GHO46721.1"/>
    <property type="molecule type" value="Genomic_DNA"/>
</dbReference>